<evidence type="ECO:0000313" key="2">
    <source>
        <dbReference type="Proteomes" id="UP000199379"/>
    </source>
</evidence>
<organism evidence="1 2">
    <name type="scientific">Cribrihabitans marinus</name>
    <dbReference type="NCBI Taxonomy" id="1227549"/>
    <lineage>
        <taxon>Bacteria</taxon>
        <taxon>Pseudomonadati</taxon>
        <taxon>Pseudomonadota</taxon>
        <taxon>Alphaproteobacteria</taxon>
        <taxon>Rhodobacterales</taxon>
        <taxon>Paracoccaceae</taxon>
        <taxon>Cribrihabitans</taxon>
    </lineage>
</organism>
<accession>A0A1H7B5A2</accession>
<keyword evidence="2" id="KW-1185">Reference proteome</keyword>
<proteinExistence type="predicted"/>
<reference evidence="1 2" key="1">
    <citation type="submission" date="2016-10" db="EMBL/GenBank/DDBJ databases">
        <authorList>
            <person name="de Groot N.N."/>
        </authorList>
    </citation>
    <scope>NUCLEOTIDE SEQUENCE [LARGE SCALE GENOMIC DNA]</scope>
    <source>
        <strain evidence="1 2">DSM 29340</strain>
    </source>
</reference>
<gene>
    <name evidence="1" type="ORF">SAMN05444007_106158</name>
</gene>
<dbReference type="Proteomes" id="UP000199379">
    <property type="component" value="Unassembled WGS sequence"/>
</dbReference>
<dbReference type="EMBL" id="FNYD01000006">
    <property type="protein sequence ID" value="SEJ68585.1"/>
    <property type="molecule type" value="Genomic_DNA"/>
</dbReference>
<dbReference type="STRING" id="1227549.SAMN05444007_106158"/>
<evidence type="ECO:0000313" key="1">
    <source>
        <dbReference type="EMBL" id="SEJ68585.1"/>
    </source>
</evidence>
<sequence length="188" mass="19716">MPHTHTGLMGTLVATALSISSTMAVADQHEDLTLLFVQTSASMKSDAQHLRMIDVGEQTVYFSDRPNRVAGHIHLDKFVTGWSKGEDSFAENPPNAVLSEYGDKSEENNLVVIELSAPVLDGDDLVYSYKTVDGTMPKSGGASSLFIDTFGPGGGVGAVYHGVGVGRRGPGATGWAGVAVRNCGDGDC</sequence>
<name>A0A1H7B5A2_9RHOB</name>
<dbReference type="AlphaFoldDB" id="A0A1H7B5A2"/>
<protein>
    <submittedName>
        <fullName evidence="1">Uncharacterized protein</fullName>
    </submittedName>
</protein>